<gene>
    <name evidence="2" type="primary">ago1_2</name>
    <name evidence="2" type="ORF">OC842_007740</name>
</gene>
<feature type="non-terminal residue" evidence="2">
    <location>
        <position position="190"/>
    </location>
</feature>
<evidence type="ECO:0000313" key="2">
    <source>
        <dbReference type="EMBL" id="KAK0518608.1"/>
    </source>
</evidence>
<dbReference type="Proteomes" id="UP001176521">
    <property type="component" value="Unassembled WGS sequence"/>
</dbReference>
<accession>A0AAN6JM42</accession>
<feature type="region of interest" description="Disordered" evidence="1">
    <location>
        <begin position="1"/>
        <end position="21"/>
    </location>
</feature>
<comment type="caution">
    <text evidence="2">The sequence shown here is derived from an EMBL/GenBank/DDBJ whole genome shotgun (WGS) entry which is preliminary data.</text>
</comment>
<proteinExistence type="predicted"/>
<feature type="compositionally biased region" description="Gly residues" evidence="1">
    <location>
        <begin position="101"/>
        <end position="114"/>
    </location>
</feature>
<dbReference type="EMBL" id="JAPDMQ010001230">
    <property type="protein sequence ID" value="KAK0518608.1"/>
    <property type="molecule type" value="Genomic_DNA"/>
</dbReference>
<protein>
    <submittedName>
        <fullName evidence="2">Protein argonaute</fullName>
    </submittedName>
</protein>
<sequence>MSAQSQQQQQQQAARDAAAAKGVQEAAQLLKNVSIKSATSAASTLSDFAPKPDAGGKLGNAIMLRTNMFPVQFVGAGAPPAAAPLQARGGRGGGRGRGRKGGASGAPQRGGGGAAPTIYQYDVVVRGLTDVQEQGGGGGRSSRAVVPARLLFEIVDTALNTLGSLPGSGVTEQHRKAFAFDGRRIAYTTK</sequence>
<feature type="region of interest" description="Disordered" evidence="1">
    <location>
        <begin position="82"/>
        <end position="114"/>
    </location>
</feature>
<reference evidence="2" key="1">
    <citation type="journal article" date="2023" name="PhytoFront">
        <title>Draft Genome Resources of Seven Strains of Tilletia horrida, Causal Agent of Kernel Smut of Rice.</title>
        <authorList>
            <person name="Khanal S."/>
            <person name="Antony Babu S."/>
            <person name="Zhou X.G."/>
        </authorList>
    </citation>
    <scope>NUCLEOTIDE SEQUENCE</scope>
    <source>
        <strain evidence="2">TX3</strain>
    </source>
</reference>
<keyword evidence="3" id="KW-1185">Reference proteome</keyword>
<evidence type="ECO:0000256" key="1">
    <source>
        <dbReference type="SAM" id="MobiDB-lite"/>
    </source>
</evidence>
<evidence type="ECO:0000313" key="3">
    <source>
        <dbReference type="Proteomes" id="UP001176521"/>
    </source>
</evidence>
<name>A0AAN6JM42_9BASI</name>
<dbReference type="AlphaFoldDB" id="A0AAN6JM42"/>
<organism evidence="2 3">
    <name type="scientific">Tilletia horrida</name>
    <dbReference type="NCBI Taxonomy" id="155126"/>
    <lineage>
        <taxon>Eukaryota</taxon>
        <taxon>Fungi</taxon>
        <taxon>Dikarya</taxon>
        <taxon>Basidiomycota</taxon>
        <taxon>Ustilaginomycotina</taxon>
        <taxon>Exobasidiomycetes</taxon>
        <taxon>Tilletiales</taxon>
        <taxon>Tilletiaceae</taxon>
        <taxon>Tilletia</taxon>
    </lineage>
</organism>